<name>X0TIC3_9ZZZZ</name>
<comment type="caution">
    <text evidence="1">The sequence shown here is derived from an EMBL/GenBank/DDBJ whole genome shotgun (WGS) entry which is preliminary data.</text>
</comment>
<dbReference type="EMBL" id="BARS01016521">
    <property type="protein sequence ID" value="GAF87912.1"/>
    <property type="molecule type" value="Genomic_DNA"/>
</dbReference>
<dbReference type="AlphaFoldDB" id="X0TIC3"/>
<evidence type="ECO:0000313" key="1">
    <source>
        <dbReference type="EMBL" id="GAF87912.1"/>
    </source>
</evidence>
<gene>
    <name evidence="1" type="ORF">S01H1_27175</name>
</gene>
<accession>X0TIC3</accession>
<reference evidence="1" key="1">
    <citation type="journal article" date="2014" name="Front. Microbiol.">
        <title>High frequency of phylogenetically diverse reductive dehalogenase-homologous genes in deep subseafloor sedimentary metagenomes.</title>
        <authorList>
            <person name="Kawai M."/>
            <person name="Futagami T."/>
            <person name="Toyoda A."/>
            <person name="Takaki Y."/>
            <person name="Nishi S."/>
            <person name="Hori S."/>
            <person name="Arai W."/>
            <person name="Tsubouchi T."/>
            <person name="Morono Y."/>
            <person name="Uchiyama I."/>
            <person name="Ito T."/>
            <person name="Fujiyama A."/>
            <person name="Inagaki F."/>
            <person name="Takami H."/>
        </authorList>
    </citation>
    <scope>NUCLEOTIDE SEQUENCE</scope>
    <source>
        <strain evidence="1">Expedition CK06-06</strain>
    </source>
</reference>
<sequence>MRDKMEAWLIDKAITRNIPPNEITQVQFPKSQTNGDGSFGGGSGFMQQLFGDVKVAGKEFFDMMAIDPIEGENIEGGTGGATMDSTGKKLTARSYTLDPDKAIDILQRYTTGDSFYSTLDNDSIGDLIAKQTNTINSLTEADFTDPDSDYNEYYDSDLSLAQNKKKLIKTQGDIIRTNVKSLTPNDGKARSVIVIRKGELKPTKVKGDIYSVLKEVIENTNYISGKDVGNSLKMLNYVTNENLGDNDVKKWGEFDTFFEETDDQGTIINMDYSSNKPKD</sequence>
<protein>
    <submittedName>
        <fullName evidence="1">Uncharacterized protein</fullName>
    </submittedName>
</protein>
<organism evidence="1">
    <name type="scientific">marine sediment metagenome</name>
    <dbReference type="NCBI Taxonomy" id="412755"/>
    <lineage>
        <taxon>unclassified sequences</taxon>
        <taxon>metagenomes</taxon>
        <taxon>ecological metagenomes</taxon>
    </lineage>
</organism>
<proteinExistence type="predicted"/>